<keyword evidence="2" id="KW-1185">Reference proteome</keyword>
<reference evidence="1 2" key="1">
    <citation type="journal article" date="2019" name="Int. J. Syst. Evol. Microbiol.">
        <title>Capsulimonas corticalis gen. nov., sp. nov., an aerobic capsulated bacterium, of a novel bacterial order, Capsulimonadales ord. nov., of the class Armatimonadia of the phylum Armatimonadetes.</title>
        <authorList>
            <person name="Li J."/>
            <person name="Kudo C."/>
            <person name="Tonouchi A."/>
        </authorList>
    </citation>
    <scope>NUCLEOTIDE SEQUENCE [LARGE SCALE GENOMIC DNA]</scope>
    <source>
        <strain evidence="1 2">AX-7</strain>
    </source>
</reference>
<dbReference type="KEGG" id="ccot:CCAX7_001930"/>
<dbReference type="SUPFAM" id="SSF52540">
    <property type="entry name" value="P-loop containing nucleoside triphosphate hydrolases"/>
    <property type="match status" value="1"/>
</dbReference>
<accession>A0A402CRY2</accession>
<organism evidence="1 2">
    <name type="scientific">Capsulimonas corticalis</name>
    <dbReference type="NCBI Taxonomy" id="2219043"/>
    <lineage>
        <taxon>Bacteria</taxon>
        <taxon>Bacillati</taxon>
        <taxon>Armatimonadota</taxon>
        <taxon>Armatimonadia</taxon>
        <taxon>Capsulimonadales</taxon>
        <taxon>Capsulimonadaceae</taxon>
        <taxon>Capsulimonas</taxon>
    </lineage>
</organism>
<dbReference type="GO" id="GO:0016301">
    <property type="term" value="F:kinase activity"/>
    <property type="evidence" value="ECO:0007669"/>
    <property type="project" value="UniProtKB-KW"/>
</dbReference>
<dbReference type="RefSeq" id="WP_218025512.1">
    <property type="nucleotide sequence ID" value="NZ_AP025739.1"/>
</dbReference>
<gene>
    <name evidence="1" type="ORF">CCAX7_001930</name>
</gene>
<protein>
    <submittedName>
        <fullName evidence="1">Adenylate kinase</fullName>
    </submittedName>
</protein>
<dbReference type="EMBL" id="AP025739">
    <property type="protein sequence ID" value="BDI28142.1"/>
    <property type="molecule type" value="Genomic_DNA"/>
</dbReference>
<keyword evidence="1" id="KW-0808">Transferase</keyword>
<dbReference type="AlphaFoldDB" id="A0A402CRY2"/>
<sequence>MEIQRISIVGTTGSGKSTLARKLGQALDIPVTELDALFWGPDWTSVSDAQLSNRVRDAVAGERWVIEGGYSRVRPQIWGRADTVIWLDYSFPVNFARLAQRTARRILFRESLWSGNRESLQRTFSRDSILVWMIKTHGPNKKKFAAQFAQPEYAHLNVRRFRSPRQTDAWLREVSSKRRR</sequence>
<dbReference type="InterPro" id="IPR027417">
    <property type="entry name" value="P-loop_NTPase"/>
</dbReference>
<dbReference type="Proteomes" id="UP000287394">
    <property type="component" value="Chromosome"/>
</dbReference>
<dbReference type="Gene3D" id="3.40.50.300">
    <property type="entry name" value="P-loop containing nucleotide triphosphate hydrolases"/>
    <property type="match status" value="1"/>
</dbReference>
<dbReference type="PANTHER" id="PTHR37816:SF1">
    <property type="entry name" value="TOXIN"/>
    <property type="match status" value="1"/>
</dbReference>
<name>A0A402CRY2_9BACT</name>
<dbReference type="InterPro" id="IPR052922">
    <property type="entry name" value="Cytidylate_Kinase-2"/>
</dbReference>
<keyword evidence="1" id="KW-0418">Kinase</keyword>
<evidence type="ECO:0000313" key="2">
    <source>
        <dbReference type="Proteomes" id="UP000287394"/>
    </source>
</evidence>
<dbReference type="PANTHER" id="PTHR37816">
    <property type="entry name" value="YALI0E33011P"/>
    <property type="match status" value="1"/>
</dbReference>
<evidence type="ECO:0000313" key="1">
    <source>
        <dbReference type="EMBL" id="BDI28142.1"/>
    </source>
</evidence>
<proteinExistence type="predicted"/>